<evidence type="ECO:0000313" key="1">
    <source>
        <dbReference type="EMBL" id="WAR31676.1"/>
    </source>
</evidence>
<dbReference type="EMBL" id="CP111028">
    <property type="protein sequence ID" value="WAR31676.1"/>
    <property type="molecule type" value="Genomic_DNA"/>
</dbReference>
<keyword evidence="2" id="KW-1185">Reference proteome</keyword>
<organism evidence="1 2">
    <name type="scientific">Mya arenaria</name>
    <name type="common">Soft-shell clam</name>
    <dbReference type="NCBI Taxonomy" id="6604"/>
    <lineage>
        <taxon>Eukaryota</taxon>
        <taxon>Metazoa</taxon>
        <taxon>Spiralia</taxon>
        <taxon>Lophotrochozoa</taxon>
        <taxon>Mollusca</taxon>
        <taxon>Bivalvia</taxon>
        <taxon>Autobranchia</taxon>
        <taxon>Heteroconchia</taxon>
        <taxon>Euheterodonta</taxon>
        <taxon>Imparidentia</taxon>
        <taxon>Neoheterodontei</taxon>
        <taxon>Myida</taxon>
        <taxon>Myoidea</taxon>
        <taxon>Myidae</taxon>
        <taxon>Mya</taxon>
    </lineage>
</organism>
<feature type="non-terminal residue" evidence="1">
    <location>
        <position position="1"/>
    </location>
</feature>
<sequence>MFVHENTTGTCDEIGKLYGGITLEFCIELCLDMDECLACIPDVIQACVGCQVSPQCQKPFASLTDQFNSQDCYTFMQT</sequence>
<accession>A0ABY7GJP1</accession>
<proteinExistence type="predicted"/>
<evidence type="ECO:0000313" key="2">
    <source>
        <dbReference type="Proteomes" id="UP001164746"/>
    </source>
</evidence>
<gene>
    <name evidence="1" type="ORF">MAR_034218</name>
</gene>
<dbReference type="Proteomes" id="UP001164746">
    <property type="component" value="Chromosome 17"/>
</dbReference>
<reference evidence="1" key="1">
    <citation type="submission" date="2022-11" db="EMBL/GenBank/DDBJ databases">
        <title>Centuries of genome instability and evolution in soft-shell clam transmissible cancer (bioRxiv).</title>
        <authorList>
            <person name="Hart S.F.M."/>
            <person name="Yonemitsu M.A."/>
            <person name="Giersch R.M."/>
            <person name="Beal B.F."/>
            <person name="Arriagada G."/>
            <person name="Davis B.W."/>
            <person name="Ostrander E.A."/>
            <person name="Goff S.P."/>
            <person name="Metzger M.J."/>
        </authorList>
    </citation>
    <scope>NUCLEOTIDE SEQUENCE</scope>
    <source>
        <strain evidence="1">MELC-2E11</strain>
        <tissue evidence="1">Siphon/mantle</tissue>
    </source>
</reference>
<name>A0ABY7GJP1_MYAAR</name>
<protein>
    <submittedName>
        <fullName evidence="1">Uncharacterized protein</fullName>
    </submittedName>
</protein>